<dbReference type="Gene3D" id="3.30.300.30">
    <property type="match status" value="1"/>
</dbReference>
<dbReference type="SUPFAM" id="SSF50486">
    <property type="entry name" value="FMT C-terminal domain-like"/>
    <property type="match status" value="1"/>
</dbReference>
<dbReference type="Gene3D" id="1.10.1200.10">
    <property type="entry name" value="ACP-like"/>
    <property type="match status" value="1"/>
</dbReference>
<evidence type="ECO:0000313" key="4">
    <source>
        <dbReference type="EMBL" id="MFH0252848.1"/>
    </source>
</evidence>
<proteinExistence type="predicted"/>
<keyword evidence="1" id="KW-0596">Phosphopantetheine</keyword>
<dbReference type="Pfam" id="PF00296">
    <property type="entry name" value="Bac_luciferase"/>
    <property type="match status" value="1"/>
</dbReference>
<accession>A0ABW7I3V0</accession>
<dbReference type="InterPro" id="IPR005793">
    <property type="entry name" value="Formyl_trans_C"/>
</dbReference>
<keyword evidence="5" id="KW-1185">Reference proteome</keyword>
<dbReference type="InterPro" id="IPR011034">
    <property type="entry name" value="Formyl_transferase-like_C_sf"/>
</dbReference>
<dbReference type="SUPFAM" id="SSF51679">
    <property type="entry name" value="Bacterial luciferase-like"/>
    <property type="match status" value="1"/>
</dbReference>
<dbReference type="Gene3D" id="3.20.20.30">
    <property type="entry name" value="Luciferase-like domain"/>
    <property type="match status" value="1"/>
</dbReference>
<dbReference type="Proteomes" id="UP001607157">
    <property type="component" value="Unassembled WGS sequence"/>
</dbReference>
<dbReference type="SMART" id="SM00823">
    <property type="entry name" value="PKS_PP"/>
    <property type="match status" value="1"/>
</dbReference>
<gene>
    <name evidence="4" type="ORF">ACGRVM_03020</name>
</gene>
<evidence type="ECO:0000256" key="1">
    <source>
        <dbReference type="ARBA" id="ARBA00022450"/>
    </source>
</evidence>
<dbReference type="InterPro" id="IPR036477">
    <property type="entry name" value="Formyl_transf_N_sf"/>
</dbReference>
<dbReference type="NCBIfam" id="TIGR04020">
    <property type="entry name" value="seco_metab_LLM"/>
    <property type="match status" value="1"/>
</dbReference>
<dbReference type="Pfam" id="PF00501">
    <property type="entry name" value="AMP-binding"/>
    <property type="match status" value="2"/>
</dbReference>
<protein>
    <submittedName>
        <fullName evidence="4">MupA/Atu3671 family FMN-dependent luciferase-like monooxygenase</fullName>
    </submittedName>
</protein>
<comment type="caution">
    <text evidence="4">The sequence shown here is derived from an EMBL/GenBank/DDBJ whole genome shotgun (WGS) entry which is preliminary data.</text>
</comment>
<dbReference type="Pfam" id="PF00550">
    <property type="entry name" value="PP-binding"/>
    <property type="match status" value="1"/>
</dbReference>
<evidence type="ECO:0000256" key="2">
    <source>
        <dbReference type="ARBA" id="ARBA00022553"/>
    </source>
</evidence>
<sequence>MSLFTCALIGDESLTIACGARLIERGARILGVATRSGAVRDWAEGAGLPVTERIEDLPPRAPEGIDWLISAANLRIVSPEMLRWPKRGAVNFHDGPLPELAGVNAPVWAIAEGRSSHGISWHMMEAGVDTGDILAKRRFPLPQDMSAHALNARCYAEGLEAFEDVMTELASPAPRTATQAHGARAVHRRADLVPRAGYLDFAGPARAARDLVRALDFAGHANPVACARIVVGGTPLAVGRAEEAEGQGAPGRVLVAGGDWIEVMCADRALRLTGLRRMDGRAPDLAVVPGEMLASVQPDMIALGRLAQHEDHWRAALGADAPIAAPLARAAGEAPRWELRDLAVPEGLARGEATARIARWAALSAGGEGYLAYAAPAIAAAHEAAPRDIAPWMPLASGRAPEALVDAEAHGAMAADLGLRLAGAPGLSVPDVGLSETGAPIGGCALCVLWPEGRLAVDAARIDADAASLLAARLEECLAAPPEGLPEADRLRLDAWQGPEVSLGEAETIHAAIAAEAARHPEADALVFEDRALSYGDLMTQVEAVAAMLQEAGSGRGAHVALCAARGPELVIGALGILRAGAAYVPLDPDYPAARLAHAIEDSDAAILLSQAALASKLPESGARVLYIEDASADHAPVIDGATPDDPAYLIYTSGSTGTPKGVSVSHRNVANFRAGMDAHIGAGEGRTWLAVTSLAFDISVLELFHTLARGFRVVIAGGETRAAVSSGMGRTGAGRGADKMEFGLYYWGNDGGSDAGKYHLLLEGAKFADAHGFASVWTPERHFHAFGGAYPNPSVTGAAVAAVTRNVAVRAGSCVAPLHHPARIAEEWAVIDNLTGGRAGLALASGWQPDDFILRPENTPPENKPALMRTLQDLRALWRGEEVAFETAGGGRHAVTTYPRPLQAELPVWVTTAGNPETWREAGRLGAHVLTHLLGQSIEEVRGKIALYHEALREAGHDPAAFDVTMMLHTYLADTREAARETARGPMKDYLRSAAGLIKQYAWAFPAFKKPKGIETPMEIDLAGLEEDEMEAILEFAYQRYFEDAGLFGTVEDALARTEELAAIGVTEIACLVDYGIEAQTVLDGLRPLAELLRRTRRDAEPAADDFSIAAQISRHDVTHLQCTPSMGRILAMDPEARAALGRLEHIYLGGEALPADLVADLRRASPARIFNMYGPTETTIWSTVQPLDAPFTGTAPIGRPIANTVCHVLGPDGARLPIGVPGQLWIGGAGVAGGYWRRDALTAERFRDLPGLAGGRLYDTGDLAAWRADGTLGFIGRSDGQIKIRGHRIELGEIEARLAALPGVTGAVVTASGTGGDIRLTGHVTGMEAQDAETMRAALARDLPPAMVPARIMRHAAFPLTPNKKIDRKALAGMQAPAPAIAVEAPRPAVSEPKPTGAALVDLEARIAAIWCTVLGLPEVKPGDNFFQLGGHSLLAVQMHRDIRAALPELRLSITDVFRFPVLSELAAHLGGGPTAGAMAPSLDARAEIMERRRAMRAARGQAAQ</sequence>
<evidence type="ECO:0000259" key="3">
    <source>
        <dbReference type="PROSITE" id="PS50075"/>
    </source>
</evidence>
<name>A0ABW7I3V0_9RHOB</name>
<dbReference type="Pfam" id="PF02911">
    <property type="entry name" value="Formyl_trans_C"/>
    <property type="match status" value="1"/>
</dbReference>
<dbReference type="InterPro" id="IPR036736">
    <property type="entry name" value="ACP-like_sf"/>
</dbReference>
<dbReference type="PROSITE" id="PS00455">
    <property type="entry name" value="AMP_BINDING"/>
    <property type="match status" value="1"/>
</dbReference>
<dbReference type="InterPro" id="IPR020845">
    <property type="entry name" value="AMP-binding_CS"/>
</dbReference>
<dbReference type="InterPro" id="IPR009081">
    <property type="entry name" value="PP-bd_ACP"/>
</dbReference>
<evidence type="ECO:0000313" key="5">
    <source>
        <dbReference type="Proteomes" id="UP001607157"/>
    </source>
</evidence>
<dbReference type="Gene3D" id="3.40.50.980">
    <property type="match status" value="2"/>
</dbReference>
<dbReference type="InterPro" id="IPR024011">
    <property type="entry name" value="Biosynth_lucif-like_mOase_dom"/>
</dbReference>
<dbReference type="PROSITE" id="PS50075">
    <property type="entry name" value="CARRIER"/>
    <property type="match status" value="1"/>
</dbReference>
<dbReference type="EMBL" id="JBIHMM010000001">
    <property type="protein sequence ID" value="MFH0252848.1"/>
    <property type="molecule type" value="Genomic_DNA"/>
</dbReference>
<dbReference type="SUPFAM" id="SSF56801">
    <property type="entry name" value="Acetyl-CoA synthetase-like"/>
    <property type="match status" value="2"/>
</dbReference>
<dbReference type="InterPro" id="IPR011251">
    <property type="entry name" value="Luciferase-like_dom"/>
</dbReference>
<reference evidence="4 5" key="1">
    <citation type="submission" date="2024-10" db="EMBL/GenBank/DDBJ databases">
        <authorList>
            <person name="Yang X.-N."/>
        </authorList>
    </citation>
    <scope>NUCLEOTIDE SEQUENCE [LARGE SCALE GENOMIC DNA]</scope>
    <source>
        <strain evidence="4 5">CAU 1059</strain>
    </source>
</reference>
<dbReference type="PANTHER" id="PTHR45527">
    <property type="entry name" value="NONRIBOSOMAL PEPTIDE SYNTHETASE"/>
    <property type="match status" value="1"/>
</dbReference>
<dbReference type="InterPro" id="IPR000873">
    <property type="entry name" value="AMP-dep_synth/lig_dom"/>
</dbReference>
<dbReference type="Pfam" id="PF00551">
    <property type="entry name" value="Formyl_trans_N"/>
    <property type="match status" value="1"/>
</dbReference>
<keyword evidence="2" id="KW-0597">Phosphoprotein</keyword>
<dbReference type="InterPro" id="IPR045851">
    <property type="entry name" value="AMP-bd_C_sf"/>
</dbReference>
<dbReference type="InterPro" id="IPR020806">
    <property type="entry name" value="PKS_PP-bd"/>
</dbReference>
<feature type="domain" description="Carrier" evidence="3">
    <location>
        <begin position="1400"/>
        <end position="1476"/>
    </location>
</feature>
<dbReference type="PANTHER" id="PTHR45527:SF1">
    <property type="entry name" value="FATTY ACID SYNTHASE"/>
    <property type="match status" value="1"/>
</dbReference>
<dbReference type="SUPFAM" id="SSF47336">
    <property type="entry name" value="ACP-like"/>
    <property type="match status" value="1"/>
</dbReference>
<dbReference type="InterPro" id="IPR042099">
    <property type="entry name" value="ANL_N_sf"/>
</dbReference>
<dbReference type="Gene3D" id="3.40.50.12230">
    <property type="match status" value="1"/>
</dbReference>
<dbReference type="InterPro" id="IPR002376">
    <property type="entry name" value="Formyl_transf_N"/>
</dbReference>
<dbReference type="RefSeq" id="WP_377168834.1">
    <property type="nucleotide sequence ID" value="NZ_JBHTJC010000001.1"/>
</dbReference>
<organism evidence="4 5">
    <name type="scientific">Roseovarius aquimarinus</name>
    <dbReference type="NCBI Taxonomy" id="1229156"/>
    <lineage>
        <taxon>Bacteria</taxon>
        <taxon>Pseudomonadati</taxon>
        <taxon>Pseudomonadota</taxon>
        <taxon>Alphaproteobacteria</taxon>
        <taxon>Rhodobacterales</taxon>
        <taxon>Roseobacteraceae</taxon>
        <taxon>Roseovarius</taxon>
    </lineage>
</organism>
<dbReference type="Gene3D" id="3.40.50.12780">
    <property type="entry name" value="N-terminal domain of ligase-like"/>
    <property type="match status" value="1"/>
</dbReference>
<dbReference type="SUPFAM" id="SSF53328">
    <property type="entry name" value="Formyltransferase"/>
    <property type="match status" value="1"/>
</dbReference>
<dbReference type="InterPro" id="IPR036661">
    <property type="entry name" value="Luciferase-like_sf"/>
</dbReference>